<dbReference type="Pfam" id="PF00155">
    <property type="entry name" value="Aminotran_1_2"/>
    <property type="match status" value="1"/>
</dbReference>
<dbReference type="RefSeq" id="WP_008709016.1">
    <property type="nucleotide sequence ID" value="NZ_CABKQM010000002.1"/>
</dbReference>
<protein>
    <recommendedName>
        <fullName evidence="6">Aminotransferase</fullName>
        <ecNumber evidence="6">2.6.1.-</ecNumber>
    </recommendedName>
</protein>
<dbReference type="InterPro" id="IPR015422">
    <property type="entry name" value="PyrdxlP-dep_Trfase_small"/>
</dbReference>
<evidence type="ECO:0000313" key="9">
    <source>
        <dbReference type="Proteomes" id="UP001205919"/>
    </source>
</evidence>
<dbReference type="Proteomes" id="UP001205919">
    <property type="component" value="Unassembled WGS sequence"/>
</dbReference>
<dbReference type="PANTHER" id="PTHR46383">
    <property type="entry name" value="ASPARTATE AMINOTRANSFERASE"/>
    <property type="match status" value="1"/>
</dbReference>
<comment type="cofactor">
    <cofactor evidence="1 6">
        <name>pyridoxal 5'-phosphate</name>
        <dbReference type="ChEBI" id="CHEBI:597326"/>
    </cofactor>
</comment>
<evidence type="ECO:0000259" key="7">
    <source>
        <dbReference type="Pfam" id="PF00155"/>
    </source>
</evidence>
<dbReference type="SUPFAM" id="SSF53383">
    <property type="entry name" value="PLP-dependent transferases"/>
    <property type="match status" value="1"/>
</dbReference>
<proteinExistence type="inferred from homology"/>
<sequence length="393" mass="43074">MKDFTASRVCALTPSGIRKVNERALAMERAGERVIHFEIGRPDFDTPAYIKEAAIKSLRDGEVFYTSNFGMMELRETIAERLAKANGIPCAAENILVTAGLSEAVFDLLCTILNEGDELLIPDPVWINYLNVPALFNARPVSYSLTEENGFEPDLAEIKSKITPRTKAIVLLTPCNPTGGVLSRGTLEGIAELAKAHDLLVVSDEIYERLVYDGKRQTSIASLPGMADRTVTFNGLSKAYSMTGWRLGYAAAPKDLIIAMNKIHQHNTTCAPSFVQRAAITALRDEGDEVELMVREFERRRDYAVEAINKMEGASCVTPKGAFYIFINVKGLGRPCAEVAEYLLEEAKVALVPGNVFGRNGEGYLRMSFANSLDNIAEGCGKMKQAFAELSGK</sequence>
<keyword evidence="4 6" id="KW-0808">Transferase</keyword>
<keyword evidence="3 6" id="KW-0032">Aminotransferase</keyword>
<name>A0AAW5K5R1_9BACT</name>
<dbReference type="GeneID" id="95755199"/>
<dbReference type="PROSITE" id="PS00105">
    <property type="entry name" value="AA_TRANSFER_CLASS_1"/>
    <property type="match status" value="1"/>
</dbReference>
<dbReference type="EMBL" id="JANFYT010000029">
    <property type="protein sequence ID" value="MCQ4815181.1"/>
    <property type="molecule type" value="Genomic_DNA"/>
</dbReference>
<dbReference type="AlphaFoldDB" id="A0AAW5K5R1"/>
<feature type="domain" description="Aminotransferase class I/classII large" evidence="7">
    <location>
        <begin position="33"/>
        <end position="378"/>
    </location>
</feature>
<organism evidence="8 9">
    <name type="scientific">Cloacibacillus evryensis</name>
    <dbReference type="NCBI Taxonomy" id="508460"/>
    <lineage>
        <taxon>Bacteria</taxon>
        <taxon>Thermotogati</taxon>
        <taxon>Synergistota</taxon>
        <taxon>Synergistia</taxon>
        <taxon>Synergistales</taxon>
        <taxon>Synergistaceae</taxon>
        <taxon>Cloacibacillus</taxon>
    </lineage>
</organism>
<comment type="caution">
    <text evidence="8">The sequence shown here is derived from an EMBL/GenBank/DDBJ whole genome shotgun (WGS) entry which is preliminary data.</text>
</comment>
<evidence type="ECO:0000256" key="4">
    <source>
        <dbReference type="ARBA" id="ARBA00022679"/>
    </source>
</evidence>
<dbReference type="GO" id="GO:0008483">
    <property type="term" value="F:transaminase activity"/>
    <property type="evidence" value="ECO:0007669"/>
    <property type="project" value="UniProtKB-KW"/>
</dbReference>
<evidence type="ECO:0000256" key="6">
    <source>
        <dbReference type="RuleBase" id="RU000481"/>
    </source>
</evidence>
<dbReference type="InterPro" id="IPR015421">
    <property type="entry name" value="PyrdxlP-dep_Trfase_major"/>
</dbReference>
<dbReference type="InterPro" id="IPR004839">
    <property type="entry name" value="Aminotransferase_I/II_large"/>
</dbReference>
<evidence type="ECO:0000256" key="5">
    <source>
        <dbReference type="ARBA" id="ARBA00022898"/>
    </source>
</evidence>
<dbReference type="EC" id="2.6.1.-" evidence="6"/>
<accession>A0AAW5K5R1</accession>
<evidence type="ECO:0000256" key="2">
    <source>
        <dbReference type="ARBA" id="ARBA00007441"/>
    </source>
</evidence>
<dbReference type="GO" id="GO:0006520">
    <property type="term" value="P:amino acid metabolic process"/>
    <property type="evidence" value="ECO:0007669"/>
    <property type="project" value="InterPro"/>
</dbReference>
<dbReference type="Gene3D" id="3.90.1150.10">
    <property type="entry name" value="Aspartate Aminotransferase, domain 1"/>
    <property type="match status" value="1"/>
</dbReference>
<dbReference type="InterPro" id="IPR004838">
    <property type="entry name" value="NHTrfase_class1_PyrdxlP-BS"/>
</dbReference>
<dbReference type="GO" id="GO:0030170">
    <property type="term" value="F:pyridoxal phosphate binding"/>
    <property type="evidence" value="ECO:0007669"/>
    <property type="project" value="InterPro"/>
</dbReference>
<evidence type="ECO:0000256" key="1">
    <source>
        <dbReference type="ARBA" id="ARBA00001933"/>
    </source>
</evidence>
<keyword evidence="9" id="KW-1185">Reference proteome</keyword>
<dbReference type="PANTHER" id="PTHR46383:SF1">
    <property type="entry name" value="ASPARTATE AMINOTRANSFERASE"/>
    <property type="match status" value="1"/>
</dbReference>
<evidence type="ECO:0000313" key="8">
    <source>
        <dbReference type="EMBL" id="MCQ4815181.1"/>
    </source>
</evidence>
<dbReference type="Gene3D" id="3.40.640.10">
    <property type="entry name" value="Type I PLP-dependent aspartate aminotransferase-like (Major domain)"/>
    <property type="match status" value="1"/>
</dbReference>
<dbReference type="CDD" id="cd00609">
    <property type="entry name" value="AAT_like"/>
    <property type="match status" value="1"/>
</dbReference>
<dbReference type="InterPro" id="IPR050596">
    <property type="entry name" value="AspAT/PAT-like"/>
</dbReference>
<dbReference type="InterPro" id="IPR015424">
    <property type="entry name" value="PyrdxlP-dep_Trfase"/>
</dbReference>
<gene>
    <name evidence="8" type="ORF">NE630_12135</name>
</gene>
<comment type="similarity">
    <text evidence="2 6">Belongs to the class-I pyridoxal-phosphate-dependent aminotransferase family.</text>
</comment>
<reference evidence="8 9" key="1">
    <citation type="submission" date="2022-06" db="EMBL/GenBank/DDBJ databases">
        <title>Isolation of gut microbiota from human fecal samples.</title>
        <authorList>
            <person name="Pamer E.G."/>
            <person name="Barat B."/>
            <person name="Waligurski E."/>
            <person name="Medina S."/>
            <person name="Paddock L."/>
            <person name="Mostad J."/>
        </authorList>
    </citation>
    <scope>NUCLEOTIDE SEQUENCE [LARGE SCALE GENOMIC DNA]</scope>
    <source>
        <strain evidence="8 9">DFI.9.90</strain>
    </source>
</reference>
<dbReference type="FunFam" id="3.40.640.10:FF:000033">
    <property type="entry name" value="Aspartate aminotransferase"/>
    <property type="match status" value="1"/>
</dbReference>
<keyword evidence="5" id="KW-0663">Pyridoxal phosphate</keyword>
<evidence type="ECO:0000256" key="3">
    <source>
        <dbReference type="ARBA" id="ARBA00022576"/>
    </source>
</evidence>